<dbReference type="GO" id="GO:0046872">
    <property type="term" value="F:metal ion binding"/>
    <property type="evidence" value="ECO:0007669"/>
    <property type="project" value="InterPro"/>
</dbReference>
<feature type="chain" id="PRO_5032949929" evidence="5">
    <location>
        <begin position="32"/>
        <end position="310"/>
    </location>
</feature>
<dbReference type="PRINTS" id="PR00690">
    <property type="entry name" value="ADHESNFAMILY"/>
</dbReference>
<evidence type="ECO:0000256" key="2">
    <source>
        <dbReference type="ARBA" id="ARBA00022448"/>
    </source>
</evidence>
<name>A0A848CIX4_9BACT</name>
<reference evidence="6 7" key="1">
    <citation type="submission" date="2020-04" db="EMBL/GenBank/DDBJ databases">
        <authorList>
            <person name="Hitch T.C.A."/>
            <person name="Wylensek D."/>
            <person name="Clavel T."/>
        </authorList>
    </citation>
    <scope>NUCLEOTIDE SEQUENCE [LARGE SCALE GENOMIC DNA]</scope>
    <source>
        <strain evidence="6 7">PG-251-APC-1</strain>
    </source>
</reference>
<sequence length="310" mass="33037">MLAIAPRCSSRTAASLLILALLSLLPLSLQAASRPVHVLATTYPVWQLARPLVAGLENVRLDLLIPAATGCPHDYAPTPADLTKVATADVILMNGLGLEAAFAPALAQAEARKADCSQGIALLAGRSDHEEEGHDHHHDDNPHVFTSPAAAAQMAGTMAEALIRACPEQAETVRRNAAALQKGLLDLENRLAALGAAHPGACVLLQHDSLAYMMRSAGLKVIDVLQENEEQAPSAARLLECIEHIKKERPALLIGEPQFSPRPLETLAAETGIPVIQLDSMASGPENTPVNHFEQQMRNNCQILENALSH</sequence>
<evidence type="ECO:0000256" key="1">
    <source>
        <dbReference type="ARBA" id="ARBA00011028"/>
    </source>
</evidence>
<dbReference type="InterPro" id="IPR006127">
    <property type="entry name" value="ZnuA-like"/>
</dbReference>
<dbReference type="Proteomes" id="UP000522333">
    <property type="component" value="Unassembled WGS sequence"/>
</dbReference>
<dbReference type="Pfam" id="PF01297">
    <property type="entry name" value="ZnuA"/>
    <property type="match status" value="1"/>
</dbReference>
<feature type="signal peptide" evidence="5">
    <location>
        <begin position="1"/>
        <end position="31"/>
    </location>
</feature>
<keyword evidence="3 5" id="KW-0732">Signal</keyword>
<dbReference type="GO" id="GO:0007155">
    <property type="term" value="P:cell adhesion"/>
    <property type="evidence" value="ECO:0007669"/>
    <property type="project" value="InterPro"/>
</dbReference>
<dbReference type="Gene3D" id="3.40.50.1980">
    <property type="entry name" value="Nitrogenase molybdenum iron protein domain"/>
    <property type="match status" value="2"/>
</dbReference>
<dbReference type="GO" id="GO:0030001">
    <property type="term" value="P:metal ion transport"/>
    <property type="evidence" value="ECO:0007669"/>
    <property type="project" value="InterPro"/>
</dbReference>
<dbReference type="SUPFAM" id="SSF53807">
    <property type="entry name" value="Helical backbone' metal receptor"/>
    <property type="match status" value="1"/>
</dbReference>
<evidence type="ECO:0000256" key="5">
    <source>
        <dbReference type="SAM" id="SignalP"/>
    </source>
</evidence>
<protein>
    <submittedName>
        <fullName evidence="6">Zinc ABC transporter substrate-binding protein</fullName>
    </submittedName>
</protein>
<comment type="similarity">
    <text evidence="1 4">Belongs to the bacterial solute-binding protein 9 family.</text>
</comment>
<evidence type="ECO:0000313" key="6">
    <source>
        <dbReference type="EMBL" id="NME52317.1"/>
    </source>
</evidence>
<accession>A0A848CIX4</accession>
<dbReference type="PANTHER" id="PTHR42953">
    <property type="entry name" value="HIGH-AFFINITY ZINC UPTAKE SYSTEM PROTEIN ZNUA-RELATED"/>
    <property type="match status" value="1"/>
</dbReference>
<gene>
    <name evidence="6" type="ORF">HF854_07200</name>
</gene>
<dbReference type="PANTHER" id="PTHR42953:SF3">
    <property type="entry name" value="HIGH-AFFINITY ZINC UPTAKE SYSTEM PROTEIN ZNUA"/>
    <property type="match status" value="1"/>
</dbReference>
<keyword evidence="2 4" id="KW-0813">Transport</keyword>
<dbReference type="InterPro" id="IPR050492">
    <property type="entry name" value="Bact_metal-bind_prot9"/>
</dbReference>
<dbReference type="AlphaFoldDB" id="A0A848CIX4"/>
<dbReference type="InterPro" id="IPR006128">
    <property type="entry name" value="Lipoprotein_PsaA-like"/>
</dbReference>
<proteinExistence type="inferred from homology"/>
<evidence type="ECO:0000256" key="4">
    <source>
        <dbReference type="RuleBase" id="RU003512"/>
    </source>
</evidence>
<comment type="caution">
    <text evidence="6">The sequence shown here is derived from an EMBL/GenBank/DDBJ whole genome shotgun (WGS) entry which is preliminary data.</text>
</comment>
<evidence type="ECO:0000256" key="3">
    <source>
        <dbReference type="ARBA" id="ARBA00022729"/>
    </source>
</evidence>
<dbReference type="RefSeq" id="WP_168935686.1">
    <property type="nucleotide sequence ID" value="NZ_CAMDEI010000080.1"/>
</dbReference>
<dbReference type="EMBL" id="JABAFY010000023">
    <property type="protein sequence ID" value="NME52317.1"/>
    <property type="molecule type" value="Genomic_DNA"/>
</dbReference>
<organism evidence="6 7">
    <name type="scientific">Desulfovibrio piger</name>
    <dbReference type="NCBI Taxonomy" id="901"/>
    <lineage>
        <taxon>Bacteria</taxon>
        <taxon>Pseudomonadati</taxon>
        <taxon>Thermodesulfobacteriota</taxon>
        <taxon>Desulfovibrionia</taxon>
        <taxon>Desulfovibrionales</taxon>
        <taxon>Desulfovibrionaceae</taxon>
        <taxon>Desulfovibrio</taxon>
    </lineage>
</organism>
<evidence type="ECO:0000313" key="7">
    <source>
        <dbReference type="Proteomes" id="UP000522333"/>
    </source>
</evidence>